<comment type="caution">
    <text evidence="1">The sequence shown here is derived from an EMBL/GenBank/DDBJ whole genome shotgun (WGS) entry which is preliminary data.</text>
</comment>
<dbReference type="EMBL" id="JAENII010000002">
    <property type="protein sequence ID" value="MBK1826207.1"/>
    <property type="molecule type" value="Genomic_DNA"/>
</dbReference>
<keyword evidence="2" id="KW-1185">Reference proteome</keyword>
<protein>
    <submittedName>
        <fullName evidence="1">Uncharacterized protein</fullName>
    </submittedName>
</protein>
<evidence type="ECO:0000313" key="1">
    <source>
        <dbReference type="EMBL" id="MBK1826207.1"/>
    </source>
</evidence>
<sequence>MKPPPIPAYRSLDYRIFYGTSGRGITLAGPKVIIERIESCHQQARDWLRQQSGIEVVSIVPASAASGDTVNATYVTVWYRQAGSSST</sequence>
<dbReference type="RefSeq" id="WP_200276745.1">
    <property type="nucleotide sequence ID" value="NZ_JAENII010000002.1"/>
</dbReference>
<dbReference type="Proteomes" id="UP000658278">
    <property type="component" value="Unassembled WGS sequence"/>
</dbReference>
<proteinExistence type="predicted"/>
<name>A0A934R8F9_9BACT</name>
<organism evidence="1 2">
    <name type="scientific">Haloferula rosea</name>
    <dbReference type="NCBI Taxonomy" id="490093"/>
    <lineage>
        <taxon>Bacteria</taxon>
        <taxon>Pseudomonadati</taxon>
        <taxon>Verrucomicrobiota</taxon>
        <taxon>Verrucomicrobiia</taxon>
        <taxon>Verrucomicrobiales</taxon>
        <taxon>Verrucomicrobiaceae</taxon>
        <taxon>Haloferula</taxon>
    </lineage>
</organism>
<dbReference type="AlphaFoldDB" id="A0A934R8F9"/>
<gene>
    <name evidence="1" type="ORF">JIN81_04195</name>
</gene>
<reference evidence="1" key="1">
    <citation type="submission" date="2021-01" db="EMBL/GenBank/DDBJ databases">
        <title>Modified the classification status of verrucomicrobia.</title>
        <authorList>
            <person name="Feng X."/>
        </authorList>
    </citation>
    <scope>NUCLEOTIDE SEQUENCE</scope>
    <source>
        <strain evidence="1">KCTC 22201</strain>
    </source>
</reference>
<evidence type="ECO:0000313" key="2">
    <source>
        <dbReference type="Proteomes" id="UP000658278"/>
    </source>
</evidence>
<accession>A0A934R8F9</accession>